<gene>
    <name evidence="7" type="primary">lptC</name>
    <name evidence="7" type="ORF">CE154_017000</name>
</gene>
<dbReference type="InterPro" id="IPR026265">
    <property type="entry name" value="LptC"/>
</dbReference>
<dbReference type="PANTHER" id="PTHR37481">
    <property type="entry name" value="LIPOPOLYSACCHARIDE EXPORT SYSTEM PROTEIN LPTC"/>
    <property type="match status" value="1"/>
</dbReference>
<dbReference type="PANTHER" id="PTHR37481:SF1">
    <property type="entry name" value="LIPOPOLYSACCHARIDE EXPORT SYSTEM PROTEIN LPTC"/>
    <property type="match status" value="1"/>
</dbReference>
<evidence type="ECO:0000313" key="8">
    <source>
        <dbReference type="Proteomes" id="UP000216225"/>
    </source>
</evidence>
<proteinExistence type="predicted"/>
<sequence length="213" mass="24084">MMVRLRRAWERLSIYLPVLLMGLLALGTWWLVRNAPQPPQPAQERPVRHEPDYFMRDFAVRNFDATGRLQSEIRGTLARHYADTDTLEIDQARLRSVSVDGRVTTASANRALSNADGSEVQLFGNAIVVREPLERAGQAPLPRLELRSEFLHAWTNEERVRTNQPVTLKRGVDIFTADGLDYDNLDQILNLRGRVRGTLLPATPARPAAKPGR</sequence>
<organism evidence="7 8">
    <name type="scientific">Alicycliphilus denitrificans</name>
    <dbReference type="NCBI Taxonomy" id="179636"/>
    <lineage>
        <taxon>Bacteria</taxon>
        <taxon>Pseudomonadati</taxon>
        <taxon>Pseudomonadota</taxon>
        <taxon>Betaproteobacteria</taxon>
        <taxon>Burkholderiales</taxon>
        <taxon>Comamonadaceae</taxon>
        <taxon>Alicycliphilus</taxon>
    </lineage>
</organism>
<dbReference type="Proteomes" id="UP000216225">
    <property type="component" value="Unassembled WGS sequence"/>
</dbReference>
<accession>A0A3R7LEQ9</accession>
<dbReference type="InterPro" id="IPR052363">
    <property type="entry name" value="LPS_export_LptC"/>
</dbReference>
<evidence type="ECO:0000256" key="4">
    <source>
        <dbReference type="ARBA" id="ARBA00022989"/>
    </source>
</evidence>
<evidence type="ECO:0000313" key="7">
    <source>
        <dbReference type="EMBL" id="RKJ95625.1"/>
    </source>
</evidence>
<feature type="transmembrane region" description="Helical" evidence="6">
    <location>
        <begin position="12"/>
        <end position="32"/>
    </location>
</feature>
<keyword evidence="3 6" id="KW-0812">Transmembrane</keyword>
<evidence type="ECO:0000256" key="2">
    <source>
        <dbReference type="ARBA" id="ARBA00022519"/>
    </source>
</evidence>
<keyword evidence="4 6" id="KW-1133">Transmembrane helix</keyword>
<keyword evidence="5 6" id="KW-0472">Membrane</keyword>
<dbReference type="Pfam" id="PF06835">
    <property type="entry name" value="LptC"/>
    <property type="match status" value="1"/>
</dbReference>
<dbReference type="InterPro" id="IPR010664">
    <property type="entry name" value="LipoPS_assembly_LptC-rel"/>
</dbReference>
<dbReference type="GO" id="GO:0015221">
    <property type="term" value="F:lipopolysaccharide transmembrane transporter activity"/>
    <property type="evidence" value="ECO:0007669"/>
    <property type="project" value="InterPro"/>
</dbReference>
<dbReference type="RefSeq" id="WP_094439696.1">
    <property type="nucleotide sequence ID" value="NZ_AP024172.1"/>
</dbReference>
<reference evidence="7 8" key="1">
    <citation type="submission" date="2018-09" db="EMBL/GenBank/DDBJ databases">
        <title>Genome comparison of Alicycliphilus sp. BQ1, a polyurethanolytic bacterium, with its closest phylogenetic relatives Alicycliphilus denitrificans BC and K601, unable to attack polyurethane.</title>
        <authorList>
            <person name="Loza-Tavera H."/>
            <person name="Lozano L."/>
            <person name="Cevallos M."/>
            <person name="Maya-Lucas O."/>
            <person name="Garcia-Mena J."/>
            <person name="Hernandez J."/>
        </authorList>
    </citation>
    <scope>NUCLEOTIDE SEQUENCE [LARGE SCALE GENOMIC DNA]</scope>
    <source>
        <strain evidence="7 8">BQ1</strain>
    </source>
</reference>
<dbReference type="NCBIfam" id="TIGR04409">
    <property type="entry name" value="LptC_YrbK"/>
    <property type="match status" value="1"/>
</dbReference>
<dbReference type="GO" id="GO:0030288">
    <property type="term" value="C:outer membrane-bounded periplasmic space"/>
    <property type="evidence" value="ECO:0007669"/>
    <property type="project" value="TreeGrafter"/>
</dbReference>
<dbReference type="Gene3D" id="2.60.450.10">
    <property type="entry name" value="Lipopolysaccharide (LPS) transport protein A like domain"/>
    <property type="match status" value="1"/>
</dbReference>
<evidence type="ECO:0000256" key="5">
    <source>
        <dbReference type="ARBA" id="ARBA00023136"/>
    </source>
</evidence>
<dbReference type="GO" id="GO:0005886">
    <property type="term" value="C:plasma membrane"/>
    <property type="evidence" value="ECO:0007669"/>
    <property type="project" value="InterPro"/>
</dbReference>
<keyword evidence="1" id="KW-1003">Cell membrane</keyword>
<name>A0A3R7LEQ9_9BURK</name>
<keyword evidence="2" id="KW-0997">Cell inner membrane</keyword>
<dbReference type="AlphaFoldDB" id="A0A3R7LEQ9"/>
<evidence type="ECO:0000256" key="1">
    <source>
        <dbReference type="ARBA" id="ARBA00022475"/>
    </source>
</evidence>
<dbReference type="EMBL" id="NKDB02000003">
    <property type="protein sequence ID" value="RKJ95625.1"/>
    <property type="molecule type" value="Genomic_DNA"/>
</dbReference>
<dbReference type="GO" id="GO:0017089">
    <property type="term" value="F:glycolipid transfer activity"/>
    <property type="evidence" value="ECO:0007669"/>
    <property type="project" value="TreeGrafter"/>
</dbReference>
<evidence type="ECO:0000256" key="6">
    <source>
        <dbReference type="SAM" id="Phobius"/>
    </source>
</evidence>
<comment type="caution">
    <text evidence="7">The sequence shown here is derived from an EMBL/GenBank/DDBJ whole genome shotgun (WGS) entry which is preliminary data.</text>
</comment>
<protein>
    <submittedName>
        <fullName evidence="7">LPS export ABC transporter periplasmic protein LptC</fullName>
    </submittedName>
</protein>
<evidence type="ECO:0000256" key="3">
    <source>
        <dbReference type="ARBA" id="ARBA00022692"/>
    </source>
</evidence>